<reference evidence="3" key="1">
    <citation type="journal article" date="2020" name="bioRxiv">
        <title>A rank-normalized archaeal taxonomy based on genome phylogeny resolves widespread incomplete and uneven classifications.</title>
        <authorList>
            <person name="Rinke C."/>
            <person name="Chuvochina M."/>
            <person name="Mussig A.J."/>
            <person name="Chaumeil P.-A."/>
            <person name="Waite D.W."/>
            <person name="Whitman W.B."/>
            <person name="Parks D.H."/>
            <person name="Hugenholtz P."/>
        </authorList>
    </citation>
    <scope>NUCLEOTIDE SEQUENCE [LARGE SCALE GENOMIC DNA]</scope>
</reference>
<proteinExistence type="predicted"/>
<dbReference type="PANTHER" id="PTHR12526">
    <property type="entry name" value="GLYCOSYLTRANSFERASE"/>
    <property type="match status" value="1"/>
</dbReference>
<gene>
    <name evidence="2" type="ORF">HA254_02840</name>
</gene>
<feature type="domain" description="Glycosyltransferase subfamily 4-like N-terminal" evidence="1">
    <location>
        <begin position="18"/>
        <end position="166"/>
    </location>
</feature>
<dbReference type="EMBL" id="DUGC01000050">
    <property type="protein sequence ID" value="HIH09585.1"/>
    <property type="molecule type" value="Genomic_DNA"/>
</dbReference>
<dbReference type="Gene3D" id="3.40.50.2000">
    <property type="entry name" value="Glycogen Phosphorylase B"/>
    <property type="match status" value="2"/>
</dbReference>
<dbReference type="InterPro" id="IPR028098">
    <property type="entry name" value="Glyco_trans_4-like_N"/>
</dbReference>
<name>A0A7J4IZ61_9ARCH</name>
<sequence>MKILIITPYADPEKGACVVRVNGLCRHFTEQGEEVSIFAPARAGAKGAENVLRYSGIADLMRRIIAGKFDAIIGTSPPLTHNFFALLAAKACGAVFFLDAKDPFTDVMRKLQPDVAGSLKFRLFEMMESFTFRNCERVIFLNTPYLEEYTKKFSVPKDRAVLAPNGSDTKKIYFDAKARDVTRNELGLNDSFTFIYVGGVGDKDIAGFVREAFPAIVKNNHAKAVFILSFEGTAAQKRIIANMRSELEKQGVLGEAQFIFNVEFARLYKYLSAADCGLVAYPDFEMQVLGAKVFDYIAAGLPVAAKASAGNTELRHFIESNNLGFMETNWPAFMDKFKWFVGKGWIRNEIVKVARDNSRDKGCALVLREMRKAKGMVER</sequence>
<organism evidence="2 3">
    <name type="scientific">Candidatus Iainarchaeum sp</name>
    <dbReference type="NCBI Taxonomy" id="3101447"/>
    <lineage>
        <taxon>Archaea</taxon>
        <taxon>Candidatus Iainarchaeota</taxon>
        <taxon>Candidatus Iainarchaeia</taxon>
        <taxon>Candidatus Iainarchaeales</taxon>
        <taxon>Candidatus Iainarchaeaceae</taxon>
        <taxon>Candidatus Iainarchaeum</taxon>
    </lineage>
</organism>
<accession>A0A7J4IZ61</accession>
<dbReference type="Pfam" id="PF13579">
    <property type="entry name" value="Glyco_trans_4_4"/>
    <property type="match status" value="1"/>
</dbReference>
<comment type="caution">
    <text evidence="2">The sequence shown here is derived from an EMBL/GenBank/DDBJ whole genome shotgun (WGS) entry which is preliminary data.</text>
</comment>
<evidence type="ECO:0000313" key="3">
    <source>
        <dbReference type="Proteomes" id="UP000565078"/>
    </source>
</evidence>
<dbReference type="Proteomes" id="UP000565078">
    <property type="component" value="Unassembled WGS sequence"/>
</dbReference>
<protein>
    <submittedName>
        <fullName evidence="2">Glycosyltransferase family 4 protein</fullName>
    </submittedName>
</protein>
<dbReference type="SUPFAM" id="SSF53756">
    <property type="entry name" value="UDP-Glycosyltransferase/glycogen phosphorylase"/>
    <property type="match status" value="1"/>
</dbReference>
<dbReference type="GO" id="GO:0016740">
    <property type="term" value="F:transferase activity"/>
    <property type="evidence" value="ECO:0007669"/>
    <property type="project" value="UniProtKB-KW"/>
</dbReference>
<evidence type="ECO:0000313" key="2">
    <source>
        <dbReference type="EMBL" id="HIH09585.1"/>
    </source>
</evidence>
<keyword evidence="2" id="KW-0808">Transferase</keyword>
<dbReference type="AlphaFoldDB" id="A0A7J4IZ61"/>
<evidence type="ECO:0000259" key="1">
    <source>
        <dbReference type="Pfam" id="PF13579"/>
    </source>
</evidence>
<dbReference type="PANTHER" id="PTHR12526:SF622">
    <property type="entry name" value="GLYCOSYLTRANSFERASE (GROUP I)"/>
    <property type="match status" value="1"/>
</dbReference>